<dbReference type="GO" id="GO:0055085">
    <property type="term" value="P:transmembrane transport"/>
    <property type="evidence" value="ECO:0007669"/>
    <property type="project" value="TreeGrafter"/>
</dbReference>
<dbReference type="EMBL" id="MFPX01000002">
    <property type="protein sequence ID" value="OGH67393.1"/>
    <property type="molecule type" value="Genomic_DNA"/>
</dbReference>
<evidence type="ECO:0000256" key="2">
    <source>
        <dbReference type="ARBA" id="ARBA00009773"/>
    </source>
</evidence>
<dbReference type="PANTHER" id="PTHR21716:SF53">
    <property type="entry name" value="PERMEASE PERM-RELATED"/>
    <property type="match status" value="1"/>
</dbReference>
<feature type="transmembrane region" description="Helical" evidence="8">
    <location>
        <begin position="35"/>
        <end position="53"/>
    </location>
</feature>
<keyword evidence="7 8" id="KW-0472">Membrane</keyword>
<evidence type="ECO:0000256" key="4">
    <source>
        <dbReference type="ARBA" id="ARBA00022475"/>
    </source>
</evidence>
<evidence type="ECO:0000256" key="3">
    <source>
        <dbReference type="ARBA" id="ARBA00022448"/>
    </source>
</evidence>
<comment type="caution">
    <text evidence="9">The sequence shown here is derived from an EMBL/GenBank/DDBJ whole genome shotgun (WGS) entry which is preliminary data.</text>
</comment>
<comment type="subcellular location">
    <subcellularLocation>
        <location evidence="1">Cell membrane</location>
        <topology evidence="1">Multi-pass membrane protein</topology>
    </subcellularLocation>
</comment>
<organism evidence="9 10">
    <name type="scientific">Candidatus Magasanikbacteria bacterium RIFCSPHIGHO2_02_FULL_41_13</name>
    <dbReference type="NCBI Taxonomy" id="1798676"/>
    <lineage>
        <taxon>Bacteria</taxon>
        <taxon>Candidatus Magasanikiibacteriota</taxon>
    </lineage>
</organism>
<evidence type="ECO:0000313" key="9">
    <source>
        <dbReference type="EMBL" id="OGH67393.1"/>
    </source>
</evidence>
<dbReference type="AlphaFoldDB" id="A0A1F6M767"/>
<dbReference type="InterPro" id="IPR002549">
    <property type="entry name" value="AI-2E-like"/>
</dbReference>
<accession>A0A1F6M767</accession>
<proteinExistence type="inferred from homology"/>
<gene>
    <name evidence="9" type="ORF">A3B90_01890</name>
</gene>
<sequence>MEERSIQISAKTILKVIGILFALYLLFLVREILLALFVSIIIASIIEPLAVHFEKKRIPRMLAAILVYIAVFGLIGFAFAVLIPVVLRDVPQVVAQLHDYIQNISSSNNLPFLQNISSSVLSPATQFQTLFSRAQQIFGGLLSFVLVLVFTFYLVIQKDPLRAIIHSLVPDQYLSITLARVQKVRDTLSAWFRGQLLLGIIAGSIVFLVLSILGIKYAAVSGLLSGLLEFFPYIGPIIAAIPALFFAFHQGGPGLFFIVLLFYIVLQQVQNHFFAPKVMQKAVGLNPIVSIVAVLIGAQFASILGALIAIPVATAVSTVLQDLFKKKT</sequence>
<reference evidence="9 10" key="1">
    <citation type="journal article" date="2016" name="Nat. Commun.">
        <title>Thousands of microbial genomes shed light on interconnected biogeochemical processes in an aquifer system.</title>
        <authorList>
            <person name="Anantharaman K."/>
            <person name="Brown C.T."/>
            <person name="Hug L.A."/>
            <person name="Sharon I."/>
            <person name="Castelle C.J."/>
            <person name="Probst A.J."/>
            <person name="Thomas B.C."/>
            <person name="Singh A."/>
            <person name="Wilkins M.J."/>
            <person name="Karaoz U."/>
            <person name="Brodie E.L."/>
            <person name="Williams K.H."/>
            <person name="Hubbard S.S."/>
            <person name="Banfield J.F."/>
        </authorList>
    </citation>
    <scope>NUCLEOTIDE SEQUENCE [LARGE SCALE GENOMIC DNA]</scope>
</reference>
<dbReference type="Proteomes" id="UP000178742">
    <property type="component" value="Unassembled WGS sequence"/>
</dbReference>
<feature type="transmembrane region" description="Helical" evidence="8">
    <location>
        <begin position="230"/>
        <end position="248"/>
    </location>
</feature>
<feature type="transmembrane region" description="Helical" evidence="8">
    <location>
        <begin position="65"/>
        <end position="87"/>
    </location>
</feature>
<keyword evidence="4" id="KW-1003">Cell membrane</keyword>
<evidence type="ECO:0000256" key="1">
    <source>
        <dbReference type="ARBA" id="ARBA00004651"/>
    </source>
</evidence>
<keyword evidence="6 8" id="KW-1133">Transmembrane helix</keyword>
<dbReference type="PANTHER" id="PTHR21716">
    <property type="entry name" value="TRANSMEMBRANE PROTEIN"/>
    <property type="match status" value="1"/>
</dbReference>
<feature type="transmembrane region" description="Helical" evidence="8">
    <location>
        <begin position="287"/>
        <end position="320"/>
    </location>
</feature>
<evidence type="ECO:0000256" key="8">
    <source>
        <dbReference type="SAM" id="Phobius"/>
    </source>
</evidence>
<feature type="transmembrane region" description="Helical" evidence="8">
    <location>
        <begin position="196"/>
        <end position="218"/>
    </location>
</feature>
<dbReference type="Pfam" id="PF01594">
    <property type="entry name" value="AI-2E_transport"/>
    <property type="match status" value="1"/>
</dbReference>
<evidence type="ECO:0000256" key="5">
    <source>
        <dbReference type="ARBA" id="ARBA00022692"/>
    </source>
</evidence>
<dbReference type="STRING" id="1798676.A3B90_01890"/>
<keyword evidence="5 8" id="KW-0812">Transmembrane</keyword>
<evidence type="ECO:0000256" key="6">
    <source>
        <dbReference type="ARBA" id="ARBA00022989"/>
    </source>
</evidence>
<protein>
    <recommendedName>
        <fullName evidence="11">AI-2E family transporter</fullName>
    </recommendedName>
</protein>
<feature type="transmembrane region" description="Helical" evidence="8">
    <location>
        <begin position="12"/>
        <end position="29"/>
    </location>
</feature>
<feature type="transmembrane region" description="Helical" evidence="8">
    <location>
        <begin position="137"/>
        <end position="156"/>
    </location>
</feature>
<evidence type="ECO:0000313" key="10">
    <source>
        <dbReference type="Proteomes" id="UP000178742"/>
    </source>
</evidence>
<evidence type="ECO:0000256" key="7">
    <source>
        <dbReference type="ARBA" id="ARBA00023136"/>
    </source>
</evidence>
<keyword evidence="3" id="KW-0813">Transport</keyword>
<comment type="similarity">
    <text evidence="2">Belongs to the autoinducer-2 exporter (AI-2E) (TC 2.A.86) family.</text>
</comment>
<name>A0A1F6M767_9BACT</name>
<dbReference type="GO" id="GO:0005886">
    <property type="term" value="C:plasma membrane"/>
    <property type="evidence" value="ECO:0007669"/>
    <property type="project" value="UniProtKB-SubCell"/>
</dbReference>
<evidence type="ECO:0008006" key="11">
    <source>
        <dbReference type="Google" id="ProtNLM"/>
    </source>
</evidence>